<comment type="caution">
    <text evidence="3">The sequence shown here is derived from an EMBL/GenBank/DDBJ whole genome shotgun (WGS) entry which is preliminary data.</text>
</comment>
<feature type="transmembrane region" description="Helical" evidence="1">
    <location>
        <begin position="106"/>
        <end position="128"/>
    </location>
</feature>
<dbReference type="Pfam" id="PF06808">
    <property type="entry name" value="DctM"/>
    <property type="match status" value="1"/>
</dbReference>
<accession>X1UF11</accession>
<dbReference type="InterPro" id="IPR010656">
    <property type="entry name" value="DctM"/>
</dbReference>
<keyword evidence="1" id="KW-0812">Transmembrane</keyword>
<feature type="transmembrane region" description="Helical" evidence="1">
    <location>
        <begin position="134"/>
        <end position="157"/>
    </location>
</feature>
<name>X1UF11_9ZZZZ</name>
<feature type="domain" description="TRAP C4-dicarboxylate transport system permease DctM subunit" evidence="2">
    <location>
        <begin position="7"/>
        <end position="187"/>
    </location>
</feature>
<evidence type="ECO:0000313" key="3">
    <source>
        <dbReference type="EMBL" id="GAJ16093.1"/>
    </source>
</evidence>
<keyword evidence="1" id="KW-1133">Transmembrane helix</keyword>
<feature type="non-terminal residue" evidence="3">
    <location>
        <position position="1"/>
    </location>
</feature>
<proteinExistence type="predicted"/>
<protein>
    <recommendedName>
        <fullName evidence="2">TRAP C4-dicarboxylate transport system permease DctM subunit domain-containing protein</fullName>
    </recommendedName>
</protein>
<dbReference type="PANTHER" id="PTHR43849:SF2">
    <property type="entry name" value="BLL3936 PROTEIN"/>
    <property type="match status" value="1"/>
</dbReference>
<feature type="non-terminal residue" evidence="3">
    <location>
        <position position="257"/>
    </location>
</feature>
<gene>
    <name evidence="3" type="ORF">S12H4_44697</name>
</gene>
<evidence type="ECO:0000256" key="1">
    <source>
        <dbReference type="SAM" id="Phobius"/>
    </source>
</evidence>
<sequence length="257" mass="27351">LAVVRTSATMSGFWAVVSIPLCTFLKKSTRISWRQVVSGLEKAAYNALPIIGVVSLAGVAMGMISLSGLGLKFTSIIIMLSGGNLLALLILTMISCIIMGMGLPAVAAYIITSVLIAPALTQMGIAPFVAHMFIFYFSCMAGLTPPMAPFAFVAAGIAKAPMMKTAMTAWRLALPIFLLAYAFVYNPSLLLLGSFSNIFITVITSLVSVIAISVSLEGYFFIKLPVYQRISLFVSSIVLLFPSLYVRLGGLRANSGL</sequence>
<organism evidence="3">
    <name type="scientific">marine sediment metagenome</name>
    <dbReference type="NCBI Taxonomy" id="412755"/>
    <lineage>
        <taxon>unclassified sequences</taxon>
        <taxon>metagenomes</taxon>
        <taxon>ecological metagenomes</taxon>
    </lineage>
</organism>
<keyword evidence="1" id="KW-0472">Membrane</keyword>
<feature type="transmembrane region" description="Helical" evidence="1">
    <location>
        <begin position="76"/>
        <end position="99"/>
    </location>
</feature>
<feature type="transmembrane region" description="Helical" evidence="1">
    <location>
        <begin position="229"/>
        <end position="248"/>
    </location>
</feature>
<feature type="transmembrane region" description="Helical" evidence="1">
    <location>
        <begin position="198"/>
        <end position="222"/>
    </location>
</feature>
<feature type="transmembrane region" description="Helical" evidence="1">
    <location>
        <begin position="169"/>
        <end position="186"/>
    </location>
</feature>
<dbReference type="PANTHER" id="PTHR43849">
    <property type="entry name" value="BLL3936 PROTEIN"/>
    <property type="match status" value="1"/>
</dbReference>
<feature type="transmembrane region" description="Helical" evidence="1">
    <location>
        <begin position="45"/>
        <end position="64"/>
    </location>
</feature>
<reference evidence="3" key="1">
    <citation type="journal article" date="2014" name="Front. Microbiol.">
        <title>High frequency of phylogenetically diverse reductive dehalogenase-homologous genes in deep subseafloor sedimentary metagenomes.</title>
        <authorList>
            <person name="Kawai M."/>
            <person name="Futagami T."/>
            <person name="Toyoda A."/>
            <person name="Takaki Y."/>
            <person name="Nishi S."/>
            <person name="Hori S."/>
            <person name="Arai W."/>
            <person name="Tsubouchi T."/>
            <person name="Morono Y."/>
            <person name="Uchiyama I."/>
            <person name="Ito T."/>
            <person name="Fujiyama A."/>
            <person name="Inagaki F."/>
            <person name="Takami H."/>
        </authorList>
    </citation>
    <scope>NUCLEOTIDE SEQUENCE</scope>
    <source>
        <strain evidence="3">Expedition CK06-06</strain>
    </source>
</reference>
<dbReference type="AlphaFoldDB" id="X1UF11"/>
<dbReference type="EMBL" id="BARW01027565">
    <property type="protein sequence ID" value="GAJ16093.1"/>
    <property type="molecule type" value="Genomic_DNA"/>
</dbReference>
<evidence type="ECO:0000259" key="2">
    <source>
        <dbReference type="Pfam" id="PF06808"/>
    </source>
</evidence>